<dbReference type="KEGG" id="lcae:K3721_06265"/>
<evidence type="ECO:0000259" key="1">
    <source>
        <dbReference type="Pfam" id="PF09836"/>
    </source>
</evidence>
<reference evidence="2" key="1">
    <citation type="submission" date="2021-08" db="EMBL/GenBank/DDBJ databases">
        <authorList>
            <person name="Nwanade C."/>
            <person name="Wang M."/>
            <person name="Masoudi A."/>
            <person name="Yu Z."/>
            <person name="Liu J."/>
        </authorList>
    </citation>
    <scope>NUCLEOTIDE SEQUENCE</scope>
    <source>
        <strain evidence="2">S122</strain>
    </source>
</reference>
<dbReference type="Pfam" id="PF09836">
    <property type="entry name" value="DUF2063"/>
    <property type="match status" value="1"/>
</dbReference>
<dbReference type="Gene3D" id="1.10.150.690">
    <property type="entry name" value="DUF2063"/>
    <property type="match status" value="1"/>
</dbReference>
<dbReference type="InterPro" id="IPR018640">
    <property type="entry name" value="DUF2063"/>
</dbReference>
<organism evidence="2 3">
    <name type="scientific">Leisingera caerulea</name>
    <name type="common">Phaeobacter caeruleus</name>
    <dbReference type="NCBI Taxonomy" id="506591"/>
    <lineage>
        <taxon>Bacteria</taxon>
        <taxon>Pseudomonadati</taxon>
        <taxon>Pseudomonadota</taxon>
        <taxon>Alphaproteobacteria</taxon>
        <taxon>Rhodobacterales</taxon>
        <taxon>Roseobacteraceae</taxon>
        <taxon>Leisingera</taxon>
    </lineage>
</organism>
<dbReference type="RefSeq" id="WP_259972218.1">
    <property type="nucleotide sequence ID" value="NZ_CP081070.1"/>
</dbReference>
<dbReference type="InterPro" id="IPR044922">
    <property type="entry name" value="DUF2063_N_sf"/>
</dbReference>
<dbReference type="Proteomes" id="UP001058713">
    <property type="component" value="Chromosome"/>
</dbReference>
<accession>A0A9Q9HN38</accession>
<dbReference type="AlphaFoldDB" id="A0A9Q9HN38"/>
<name>A0A9Q9HN38_LEICA</name>
<gene>
    <name evidence="2" type="ORF">K3721_06265</name>
</gene>
<sequence>MSVTQADFTRAMMDAGQPVPDGLTDHLGAPAGRRFSVYRNNVAVSLTEAMHSAFPVIAKLLGKQNMDGLAGLYLRQHPPSSPLMMFYGGHFPAFLEGMEQLKHLGYLGDVARLELALRRAYHAADAAPIAPEALGALAPDTLLNTRLELAPAAQVLRSPWPIHAIWRYNTEDGAPKPEPQAQDVLITRPEFDPIPQILPPAGAVWISALMAGATIGEATEHAAAEDEAFDLGATLALLLQGGAVTGLDSKG</sequence>
<keyword evidence="2" id="KW-0238">DNA-binding</keyword>
<dbReference type="EMBL" id="CP081070">
    <property type="protein sequence ID" value="UWQ55137.1"/>
    <property type="molecule type" value="Genomic_DNA"/>
</dbReference>
<feature type="domain" description="Putative DNA-binding" evidence="1">
    <location>
        <begin position="4"/>
        <end position="95"/>
    </location>
</feature>
<dbReference type="GO" id="GO:0003677">
    <property type="term" value="F:DNA binding"/>
    <property type="evidence" value="ECO:0007669"/>
    <property type="project" value="UniProtKB-KW"/>
</dbReference>
<proteinExistence type="predicted"/>
<evidence type="ECO:0000313" key="2">
    <source>
        <dbReference type="EMBL" id="UWQ55137.1"/>
    </source>
</evidence>
<protein>
    <submittedName>
        <fullName evidence="2">DNA-binding domain-containing protein</fullName>
    </submittedName>
</protein>
<evidence type="ECO:0000313" key="3">
    <source>
        <dbReference type="Proteomes" id="UP001058713"/>
    </source>
</evidence>